<gene>
    <name evidence="3" type="ORF">ACFO5S_03790</name>
</gene>
<dbReference type="EMBL" id="JBHSGV010000002">
    <property type="protein sequence ID" value="MFC4746547.1"/>
    <property type="molecule type" value="Genomic_DNA"/>
</dbReference>
<evidence type="ECO:0000313" key="4">
    <source>
        <dbReference type="Proteomes" id="UP001595935"/>
    </source>
</evidence>
<comment type="caution">
    <text evidence="3">The sequence shown here is derived from an EMBL/GenBank/DDBJ whole genome shotgun (WGS) entry which is preliminary data.</text>
</comment>
<proteinExistence type="predicted"/>
<accession>A0ABV9P9A8</accession>
<dbReference type="InterPro" id="IPR009677">
    <property type="entry name" value="DUF1266"/>
</dbReference>
<name>A0ABV9P9A8_9FLAO</name>
<reference evidence="4" key="1">
    <citation type="journal article" date="2019" name="Int. J. Syst. Evol. Microbiol.">
        <title>The Global Catalogue of Microorganisms (GCM) 10K type strain sequencing project: providing services to taxonomists for standard genome sequencing and annotation.</title>
        <authorList>
            <consortium name="The Broad Institute Genomics Platform"/>
            <consortium name="The Broad Institute Genome Sequencing Center for Infectious Disease"/>
            <person name="Wu L."/>
            <person name="Ma J."/>
        </authorList>
    </citation>
    <scope>NUCLEOTIDE SEQUENCE [LARGE SCALE GENOMIC DNA]</scope>
    <source>
        <strain evidence="4">WYCCWR 13023</strain>
    </source>
</reference>
<evidence type="ECO:0000256" key="1">
    <source>
        <dbReference type="SAM" id="Phobius"/>
    </source>
</evidence>
<evidence type="ECO:0000259" key="2">
    <source>
        <dbReference type="Pfam" id="PF06889"/>
    </source>
</evidence>
<keyword evidence="1" id="KW-0472">Membrane</keyword>
<protein>
    <submittedName>
        <fullName evidence="3">DUF1266 domain-containing protein</fullName>
    </submittedName>
</protein>
<feature type="transmembrane region" description="Helical" evidence="1">
    <location>
        <begin position="6"/>
        <end position="23"/>
    </location>
</feature>
<keyword evidence="1" id="KW-1133">Transmembrane helix</keyword>
<dbReference type="Pfam" id="PF06889">
    <property type="entry name" value="DUF1266"/>
    <property type="match status" value="1"/>
</dbReference>
<feature type="domain" description="DUF1266" evidence="2">
    <location>
        <begin position="85"/>
        <end position="209"/>
    </location>
</feature>
<dbReference type="Proteomes" id="UP001595935">
    <property type="component" value="Unassembled WGS sequence"/>
</dbReference>
<keyword evidence="1" id="KW-0812">Transmembrane</keyword>
<keyword evidence="4" id="KW-1185">Reference proteome</keyword>
<evidence type="ECO:0000313" key="3">
    <source>
        <dbReference type="EMBL" id="MFC4746547.1"/>
    </source>
</evidence>
<dbReference type="RefSeq" id="WP_213256605.1">
    <property type="nucleotide sequence ID" value="NZ_JAGYWA010000002.1"/>
</dbReference>
<organism evidence="3 4">
    <name type="scientific">Flavobacterium branchiicola</name>
    <dbReference type="NCBI Taxonomy" id="1114875"/>
    <lineage>
        <taxon>Bacteria</taxon>
        <taxon>Pseudomonadati</taxon>
        <taxon>Bacteroidota</taxon>
        <taxon>Flavobacteriia</taxon>
        <taxon>Flavobacteriales</taxon>
        <taxon>Flavobacteriaceae</taxon>
        <taxon>Flavobacterium</taxon>
    </lineage>
</organism>
<sequence length="244" mass="28199">MTTNTYFIIIGIAVLFIAYMIFLKTMMKKRNNLQLENFNNNHSDKPLTHEQKRLLSFGGILFYYRGEKILGIKPENNLNQYVGGLRQQWEITNATEAKETLNDLLLLQRSTEFDPVFVESTNELAKIQKDISKGLGLDFNSIAQVKSAYAWDVCRAVSLAKWCYWVGYLTESETWEIMKKASDIATEKGENWQDYTISFLLGRTIQGFDLDEIIIESKQILSGKGPSLRKIEDVDIYEKYKYIA</sequence>